<reference evidence="4 5" key="1">
    <citation type="submission" date="2018-11" db="EMBL/GenBank/DDBJ databases">
        <authorList>
            <person name="Mardanov A.V."/>
            <person name="Ravin N.V."/>
            <person name="Dedysh S.N."/>
        </authorList>
    </citation>
    <scope>NUCLEOTIDE SEQUENCE [LARGE SCALE GENOMIC DNA]</scope>
    <source>
        <strain evidence="4 5">AF10</strain>
    </source>
</reference>
<feature type="domain" description="Response regulatory" evidence="3">
    <location>
        <begin position="318"/>
        <end position="433"/>
    </location>
</feature>
<gene>
    <name evidence="4" type="ORF">GRAN_2246</name>
</gene>
<dbReference type="InterPro" id="IPR001789">
    <property type="entry name" value="Sig_transdc_resp-reg_receiver"/>
</dbReference>
<evidence type="ECO:0000313" key="5">
    <source>
        <dbReference type="Proteomes" id="UP000289437"/>
    </source>
</evidence>
<dbReference type="InterPro" id="IPR001279">
    <property type="entry name" value="Metallo-B-lactamas"/>
</dbReference>
<feature type="modified residue" description="4-aspartylphosphate" evidence="2">
    <location>
        <position position="366"/>
    </location>
</feature>
<dbReference type="SUPFAM" id="SSF52172">
    <property type="entry name" value="CheY-like"/>
    <property type="match status" value="1"/>
</dbReference>
<dbReference type="Pfam" id="PF12706">
    <property type="entry name" value="Lactamase_B_2"/>
    <property type="match status" value="1"/>
</dbReference>
<dbReference type="InterPro" id="IPR036866">
    <property type="entry name" value="RibonucZ/Hydroxyglut_hydro"/>
</dbReference>
<evidence type="ECO:0000259" key="3">
    <source>
        <dbReference type="PROSITE" id="PS50110"/>
    </source>
</evidence>
<dbReference type="PANTHER" id="PTHR44591:SF3">
    <property type="entry name" value="RESPONSE REGULATORY DOMAIN-CONTAINING PROTEIN"/>
    <property type="match status" value="1"/>
</dbReference>
<protein>
    <submittedName>
        <fullName evidence="4">Metal-dependent hydrolases of the beta-lactamase superfamily I</fullName>
    </submittedName>
</protein>
<dbReference type="GO" id="GO:0016787">
    <property type="term" value="F:hydrolase activity"/>
    <property type="evidence" value="ECO:0007669"/>
    <property type="project" value="UniProtKB-KW"/>
</dbReference>
<evidence type="ECO:0000313" key="4">
    <source>
        <dbReference type="EMBL" id="RXH58936.1"/>
    </source>
</evidence>
<proteinExistence type="predicted"/>
<dbReference type="RefSeq" id="WP_128912842.1">
    <property type="nucleotide sequence ID" value="NZ_RDSM01000001.1"/>
</dbReference>
<organism evidence="4 5">
    <name type="scientific">Granulicella sibirica</name>
    <dbReference type="NCBI Taxonomy" id="2479048"/>
    <lineage>
        <taxon>Bacteria</taxon>
        <taxon>Pseudomonadati</taxon>
        <taxon>Acidobacteriota</taxon>
        <taxon>Terriglobia</taxon>
        <taxon>Terriglobales</taxon>
        <taxon>Acidobacteriaceae</taxon>
        <taxon>Granulicella</taxon>
    </lineage>
</organism>
<keyword evidence="4" id="KW-0378">Hydrolase</keyword>
<dbReference type="PROSITE" id="PS50110">
    <property type="entry name" value="RESPONSE_REGULATORY"/>
    <property type="match status" value="1"/>
</dbReference>
<dbReference type="SMART" id="SM00448">
    <property type="entry name" value="REC"/>
    <property type="match status" value="1"/>
</dbReference>
<dbReference type="InterPro" id="IPR011006">
    <property type="entry name" value="CheY-like_superfamily"/>
</dbReference>
<dbReference type="InterPro" id="IPR050595">
    <property type="entry name" value="Bact_response_regulator"/>
</dbReference>
<evidence type="ECO:0000256" key="2">
    <source>
        <dbReference type="PROSITE-ProRule" id="PRU00169"/>
    </source>
</evidence>
<keyword evidence="5" id="KW-1185">Reference proteome</keyword>
<evidence type="ECO:0000256" key="1">
    <source>
        <dbReference type="ARBA" id="ARBA00022553"/>
    </source>
</evidence>
<comment type="caution">
    <text evidence="4">The sequence shown here is derived from an EMBL/GenBank/DDBJ whole genome shotgun (WGS) entry which is preliminary data.</text>
</comment>
<keyword evidence="1 2" id="KW-0597">Phosphoprotein</keyword>
<name>A0A4Q0TAX7_9BACT</name>
<dbReference type="Gene3D" id="3.60.15.10">
    <property type="entry name" value="Ribonuclease Z/Hydroxyacylglutathione hydrolase-like"/>
    <property type="match status" value="1"/>
</dbReference>
<dbReference type="PANTHER" id="PTHR44591">
    <property type="entry name" value="STRESS RESPONSE REGULATOR PROTEIN 1"/>
    <property type="match status" value="1"/>
</dbReference>
<dbReference type="Proteomes" id="UP000289437">
    <property type="component" value="Unassembled WGS sequence"/>
</dbReference>
<dbReference type="GO" id="GO:0000160">
    <property type="term" value="P:phosphorelay signal transduction system"/>
    <property type="evidence" value="ECO:0007669"/>
    <property type="project" value="InterPro"/>
</dbReference>
<dbReference type="Pfam" id="PF00072">
    <property type="entry name" value="Response_reg"/>
    <property type="match status" value="1"/>
</dbReference>
<reference evidence="5" key="2">
    <citation type="submission" date="2019-02" db="EMBL/GenBank/DDBJ databases">
        <title>Granulicella sibirica sp. nov., a psychrotolerant acidobacterium isolated from an organic soil layer in forested tundra, West Siberia.</title>
        <authorList>
            <person name="Oshkin I.Y."/>
            <person name="Kulichevskaya I.S."/>
            <person name="Rijpstra W.I.C."/>
            <person name="Sinninghe Damste J.S."/>
            <person name="Rakitin A.L."/>
            <person name="Ravin N.V."/>
            <person name="Dedysh S.N."/>
        </authorList>
    </citation>
    <scope>NUCLEOTIDE SEQUENCE [LARGE SCALE GENOMIC DNA]</scope>
    <source>
        <strain evidence="5">AF10</strain>
    </source>
</reference>
<dbReference type="AlphaFoldDB" id="A0A4Q0TAX7"/>
<dbReference type="Gene3D" id="3.40.50.2300">
    <property type="match status" value="1"/>
</dbReference>
<accession>A0A4Q0TAX7</accession>
<dbReference type="CDD" id="cd07715">
    <property type="entry name" value="TaR3-like_MBL-fold"/>
    <property type="match status" value="1"/>
</dbReference>
<dbReference type="EMBL" id="RDSM01000001">
    <property type="protein sequence ID" value="RXH58936.1"/>
    <property type="molecule type" value="Genomic_DNA"/>
</dbReference>
<sequence length="440" mass="47983">MRVRFWGTRGSIATPGPSTVKFGGNTLCVEVVTDAGQRIILDCGTGVRLLGMDMMKTPRPHRATILIGHTHWDHIQGFPFFAPVFIPGNEFTICAAEGLGNSLANVLAGQMEFTYFPVKLDELPGKITYRDLSEGAHDINGVRVLTQYLNHPAICLGYRIEADGVAVVYLTDHEPFSDTLWRADAEPGKLESILHPGDRRHAEFMAGADLVIHDSQYTPREYPSKKNWGHSTYEYAVELATVAGVKQLALIHHDPLHDDEMMAEIEQQAIQFAAEHSNGPRVFCACEGGEIVVIPSAATYQPEPTQQAPSVRPQSRLKVLVADDDSNIHLLAESALARDFDLSVADDGEQCLAAILESTPDLLVLDLNMPNMDGLTVLKRLRADTATDALPVLVLTAAGDEGSTRAAFEAGATDYLTKPFTIPQLTTRVTTCLARVLSKS</sequence>
<dbReference type="SUPFAM" id="SSF56281">
    <property type="entry name" value="Metallo-hydrolase/oxidoreductase"/>
    <property type="match status" value="1"/>
</dbReference>
<dbReference type="OrthoDB" id="9800940at2"/>